<dbReference type="EMBL" id="BDDD01000311">
    <property type="protein sequence ID" value="GAV63588.1"/>
    <property type="molecule type" value="Genomic_DNA"/>
</dbReference>
<proteinExistence type="predicted"/>
<dbReference type="OrthoDB" id="1109163at2759"/>
<dbReference type="Proteomes" id="UP000187406">
    <property type="component" value="Unassembled WGS sequence"/>
</dbReference>
<name>A0A1Q3B6F5_CEPFO</name>
<organism evidence="1 2">
    <name type="scientific">Cephalotus follicularis</name>
    <name type="common">Albany pitcher plant</name>
    <dbReference type="NCBI Taxonomy" id="3775"/>
    <lineage>
        <taxon>Eukaryota</taxon>
        <taxon>Viridiplantae</taxon>
        <taxon>Streptophyta</taxon>
        <taxon>Embryophyta</taxon>
        <taxon>Tracheophyta</taxon>
        <taxon>Spermatophyta</taxon>
        <taxon>Magnoliopsida</taxon>
        <taxon>eudicotyledons</taxon>
        <taxon>Gunneridae</taxon>
        <taxon>Pentapetalae</taxon>
        <taxon>rosids</taxon>
        <taxon>fabids</taxon>
        <taxon>Oxalidales</taxon>
        <taxon>Cephalotaceae</taxon>
        <taxon>Cephalotus</taxon>
    </lineage>
</organism>
<evidence type="ECO:0000313" key="1">
    <source>
        <dbReference type="EMBL" id="GAV63588.1"/>
    </source>
</evidence>
<gene>
    <name evidence="1" type="ORF">CFOL_v3_07106</name>
</gene>
<reference evidence="2" key="1">
    <citation type="submission" date="2016-04" db="EMBL/GenBank/DDBJ databases">
        <title>Cephalotus genome sequencing.</title>
        <authorList>
            <person name="Fukushima K."/>
            <person name="Hasebe M."/>
            <person name="Fang X."/>
        </authorList>
    </citation>
    <scope>NUCLEOTIDE SEQUENCE [LARGE SCALE GENOMIC DNA]</scope>
    <source>
        <strain evidence="2">cv. St1</strain>
    </source>
</reference>
<dbReference type="InParanoid" id="A0A1Q3B6F5"/>
<sequence length="62" mass="7017">NPNAKKFYDLLKDADEPLWNGCKKHTKLSMMTRLMNVKSKYGIPNEVGNVRIGIATDGFCPF</sequence>
<evidence type="ECO:0000313" key="2">
    <source>
        <dbReference type="Proteomes" id="UP000187406"/>
    </source>
</evidence>
<feature type="non-terminal residue" evidence="1">
    <location>
        <position position="62"/>
    </location>
</feature>
<dbReference type="AlphaFoldDB" id="A0A1Q3B6F5"/>
<accession>A0A1Q3B6F5</accession>
<comment type="caution">
    <text evidence="1">The sequence shown here is derived from an EMBL/GenBank/DDBJ whole genome shotgun (WGS) entry which is preliminary data.</text>
</comment>
<keyword evidence="2" id="KW-1185">Reference proteome</keyword>
<feature type="non-terminal residue" evidence="1">
    <location>
        <position position="1"/>
    </location>
</feature>
<protein>
    <submittedName>
        <fullName evidence="1">Uncharacterized protein</fullName>
    </submittedName>
</protein>